<accession>A0A6J7FVV9</accession>
<evidence type="ECO:0000313" key="2">
    <source>
        <dbReference type="EMBL" id="CAB4899446.1"/>
    </source>
</evidence>
<dbReference type="Gene3D" id="3.40.190.10">
    <property type="entry name" value="Periplasmic binding protein-like II"/>
    <property type="match status" value="2"/>
</dbReference>
<dbReference type="InterPro" id="IPR015168">
    <property type="entry name" value="SsuA/THI5"/>
</dbReference>
<dbReference type="PANTHER" id="PTHR30024:SF48">
    <property type="entry name" value="ABC TRANSPORTER SUBSTRATE-BINDING PROTEIN"/>
    <property type="match status" value="1"/>
</dbReference>
<proteinExistence type="predicted"/>
<feature type="domain" description="SsuA/THI5-like" evidence="1">
    <location>
        <begin position="128"/>
        <end position="224"/>
    </location>
</feature>
<sequence>MQSSSSLVNEVVVSLSTKCRLVFAVAVAVLLAACGSDQAASPAESTQVDLSKVTLRVGYSTNSGKGPQAVREQSGAFEGTPYKIEWVAFTLGDLGLQSVNSGATDLQLQLQLTNAVIAQGNAKVPWTADDAPFSVIGAAQYLTKNGIEIVVHDGSGINSVADLKGKKVAFSKGSSSNYYWLLSEQAAGLSPGDVEVAQLSVSDSRAAFAAGDVDALVAFDYNLATLIRAGGAKVLASSGDSLPMYQLLAARRGLLDDPATRAAVADFYRRLAVRDVRYASHIDAVRAIYETLDKTDPLDSAVVAEGARQQQVPLDDALVKAVQDEADVFFAAGVIDTKVDVRILFDKTLAADVPASP</sequence>
<organism evidence="2">
    <name type="scientific">freshwater metagenome</name>
    <dbReference type="NCBI Taxonomy" id="449393"/>
    <lineage>
        <taxon>unclassified sequences</taxon>
        <taxon>metagenomes</taxon>
        <taxon>ecological metagenomes</taxon>
    </lineage>
</organism>
<dbReference type="SUPFAM" id="SSF53850">
    <property type="entry name" value="Periplasmic binding protein-like II"/>
    <property type="match status" value="1"/>
</dbReference>
<evidence type="ECO:0000259" key="1">
    <source>
        <dbReference type="Pfam" id="PF09084"/>
    </source>
</evidence>
<protein>
    <submittedName>
        <fullName evidence="2">Unannotated protein</fullName>
    </submittedName>
</protein>
<gene>
    <name evidence="2" type="ORF">UFOPK3376_03332</name>
</gene>
<reference evidence="2" key="1">
    <citation type="submission" date="2020-05" db="EMBL/GenBank/DDBJ databases">
        <authorList>
            <person name="Chiriac C."/>
            <person name="Salcher M."/>
            <person name="Ghai R."/>
            <person name="Kavagutti S V."/>
        </authorList>
    </citation>
    <scope>NUCLEOTIDE SEQUENCE</scope>
</reference>
<dbReference type="PANTHER" id="PTHR30024">
    <property type="entry name" value="ALIPHATIC SULFONATES-BINDING PROTEIN-RELATED"/>
    <property type="match status" value="1"/>
</dbReference>
<name>A0A6J7FVV9_9ZZZZ</name>
<dbReference type="AlphaFoldDB" id="A0A6J7FVV9"/>
<dbReference type="EMBL" id="CAFBLP010000174">
    <property type="protein sequence ID" value="CAB4899446.1"/>
    <property type="molecule type" value="Genomic_DNA"/>
</dbReference>
<dbReference type="Pfam" id="PF09084">
    <property type="entry name" value="NMT1"/>
    <property type="match status" value="1"/>
</dbReference>